<gene>
    <name evidence="3" type="ordered locus">Marky_0597</name>
</gene>
<dbReference type="SMART" id="SM00065">
    <property type="entry name" value="GAF"/>
    <property type="match status" value="3"/>
</dbReference>
<dbReference type="eggNOG" id="COG2199">
    <property type="taxonomic scope" value="Bacteria"/>
</dbReference>
<dbReference type="STRING" id="869210.Marky_0597"/>
<dbReference type="PANTHER" id="PTHR45138:SF9">
    <property type="entry name" value="DIGUANYLATE CYCLASE DGCM-RELATED"/>
    <property type="match status" value="1"/>
</dbReference>
<dbReference type="InterPro" id="IPR003018">
    <property type="entry name" value="GAF"/>
</dbReference>
<dbReference type="InterPro" id="IPR000160">
    <property type="entry name" value="GGDEF_dom"/>
</dbReference>
<dbReference type="Gene3D" id="3.30.450.40">
    <property type="match status" value="3"/>
</dbReference>
<dbReference type="RefSeq" id="WP_013703399.1">
    <property type="nucleotide sequence ID" value="NC_015387.1"/>
</dbReference>
<dbReference type="eggNOG" id="COG2203">
    <property type="taxonomic scope" value="Bacteria"/>
</dbReference>
<accession>F2NQ36</accession>
<dbReference type="CDD" id="cd01949">
    <property type="entry name" value="GGDEF"/>
    <property type="match status" value="1"/>
</dbReference>
<dbReference type="PROSITE" id="PS50887">
    <property type="entry name" value="GGDEF"/>
    <property type="match status" value="1"/>
</dbReference>
<dbReference type="Pfam" id="PF00990">
    <property type="entry name" value="GGDEF"/>
    <property type="match status" value="1"/>
</dbReference>
<name>F2NQ36_MARHT</name>
<evidence type="ECO:0000259" key="2">
    <source>
        <dbReference type="PROSITE" id="PS50887"/>
    </source>
</evidence>
<dbReference type="SMART" id="SM00267">
    <property type="entry name" value="GGDEF"/>
    <property type="match status" value="1"/>
</dbReference>
<dbReference type="Gene3D" id="3.30.70.270">
    <property type="match status" value="1"/>
</dbReference>
<evidence type="ECO:0000313" key="4">
    <source>
        <dbReference type="Proteomes" id="UP000007030"/>
    </source>
</evidence>
<organism evidence="3 4">
    <name type="scientific">Marinithermus hydrothermalis (strain DSM 14884 / JCM 11576 / T1)</name>
    <dbReference type="NCBI Taxonomy" id="869210"/>
    <lineage>
        <taxon>Bacteria</taxon>
        <taxon>Thermotogati</taxon>
        <taxon>Deinococcota</taxon>
        <taxon>Deinococci</taxon>
        <taxon>Thermales</taxon>
        <taxon>Thermaceae</taxon>
        <taxon>Marinithermus</taxon>
    </lineage>
</organism>
<keyword evidence="1" id="KW-0812">Transmembrane</keyword>
<keyword evidence="1" id="KW-0472">Membrane</keyword>
<feature type="domain" description="GGDEF" evidence="2">
    <location>
        <begin position="626"/>
        <end position="755"/>
    </location>
</feature>
<dbReference type="InterPro" id="IPR029787">
    <property type="entry name" value="Nucleotide_cyclase"/>
</dbReference>
<dbReference type="PANTHER" id="PTHR45138">
    <property type="entry name" value="REGULATORY COMPONENTS OF SENSORY TRANSDUCTION SYSTEM"/>
    <property type="match status" value="1"/>
</dbReference>
<keyword evidence="1" id="KW-1133">Transmembrane helix</keyword>
<proteinExistence type="predicted"/>
<dbReference type="SUPFAM" id="SSF55073">
    <property type="entry name" value="Nucleotide cyclase"/>
    <property type="match status" value="1"/>
</dbReference>
<feature type="transmembrane region" description="Helical" evidence="1">
    <location>
        <begin position="71"/>
        <end position="88"/>
    </location>
</feature>
<dbReference type="SUPFAM" id="SSF55781">
    <property type="entry name" value="GAF domain-like"/>
    <property type="match status" value="3"/>
</dbReference>
<dbReference type="EMBL" id="CP002630">
    <property type="protein sequence ID" value="AEB11347.1"/>
    <property type="molecule type" value="Genomic_DNA"/>
</dbReference>
<keyword evidence="4" id="KW-1185">Reference proteome</keyword>
<evidence type="ECO:0000313" key="3">
    <source>
        <dbReference type="EMBL" id="AEB11347.1"/>
    </source>
</evidence>
<protein>
    <submittedName>
        <fullName evidence="3">Diguanylate cyclase with GAF sensor</fullName>
    </submittedName>
</protein>
<dbReference type="OrthoDB" id="9805474at2"/>
<dbReference type="KEGG" id="mhd:Marky_0597"/>
<dbReference type="Pfam" id="PF13185">
    <property type="entry name" value="GAF_2"/>
    <property type="match status" value="3"/>
</dbReference>
<dbReference type="AlphaFoldDB" id="F2NQ36"/>
<dbReference type="InterPro" id="IPR043128">
    <property type="entry name" value="Rev_trsase/Diguanyl_cyclase"/>
</dbReference>
<reference evidence="3 4" key="1">
    <citation type="journal article" date="2012" name="Stand. Genomic Sci.">
        <title>Complete genome sequence of the aerobic, heterotroph Marinithermus hydrothermalis type strain (T1(T)) from a deep-sea hydrothermal vent chimney.</title>
        <authorList>
            <person name="Copeland A."/>
            <person name="Gu W."/>
            <person name="Yasawong M."/>
            <person name="Lapidus A."/>
            <person name="Lucas S."/>
            <person name="Deshpande S."/>
            <person name="Pagani I."/>
            <person name="Tapia R."/>
            <person name="Cheng J.F."/>
            <person name="Goodwin L.A."/>
            <person name="Pitluck S."/>
            <person name="Liolios K."/>
            <person name="Ivanova N."/>
            <person name="Mavromatis K."/>
            <person name="Mikhailova N."/>
            <person name="Pati A."/>
            <person name="Chen A."/>
            <person name="Palaniappan K."/>
            <person name="Land M."/>
            <person name="Pan C."/>
            <person name="Brambilla E.M."/>
            <person name="Rohde M."/>
            <person name="Tindall B.J."/>
            <person name="Sikorski J."/>
            <person name="Goker M."/>
            <person name="Detter J.C."/>
            <person name="Bristow J."/>
            <person name="Eisen J.A."/>
            <person name="Markowitz V."/>
            <person name="Hugenholtz P."/>
            <person name="Kyrpides N.C."/>
            <person name="Klenk H.P."/>
            <person name="Woyke T."/>
        </authorList>
    </citation>
    <scope>NUCLEOTIDE SEQUENCE [LARGE SCALE GENOMIC DNA]</scope>
    <source>
        <strain evidence="4">DSM 14884 / JCM 11576 / T1</strain>
    </source>
</reference>
<dbReference type="InterPro" id="IPR050469">
    <property type="entry name" value="Diguanylate_Cyclase"/>
</dbReference>
<dbReference type="GO" id="GO:0052621">
    <property type="term" value="F:diguanylate cyclase activity"/>
    <property type="evidence" value="ECO:0007669"/>
    <property type="project" value="TreeGrafter"/>
</dbReference>
<evidence type="ECO:0000256" key="1">
    <source>
        <dbReference type="SAM" id="Phobius"/>
    </source>
</evidence>
<dbReference type="NCBIfam" id="TIGR00254">
    <property type="entry name" value="GGDEF"/>
    <property type="match status" value="1"/>
</dbReference>
<feature type="transmembrane region" description="Helical" evidence="1">
    <location>
        <begin position="33"/>
        <end position="59"/>
    </location>
</feature>
<dbReference type="eggNOG" id="COG1956">
    <property type="taxonomic scope" value="Bacteria"/>
</dbReference>
<sequence length="760" mass="82578">MHAWRAWIAWGAGLIAALLATWGSISGWPGWPVLAAIPIALLAAGYGPVWGLGLAAGMTGLGWALWEESRVWSLAAVGLTGAAAGHMLRRAQREQRTATWSLLLTVLEELAGCEDRNEVLARLPGLLGRYLNLNGSASVLVPSTDGEGLRVLAVHGFSPEEVGRLPWRSVTGRAFHRREAVYVPNVHRDPDYIGLAGKAARPRCELALPLLERDEPVAVLNIESADPLTRAERQALERFVRTVSRFLTTLAERREAVFLAQLTQALAQADALEAAADRALEVLLAAVGCSSGGLLQLRAGRFVPLALRGLPPEQEAAVRAGVPLGSGLVSEVYRENRAIFVEDYPAYPQAIPEFVRAGARAVAAHPVVGAGEARARVMLVLQDTRIRSWSAETQRFLGVAARVLGLMIAQFRAQERLEALLELERGLLDLSPEGMYARLVQAAVDLVPGAEAGSLLLQESGRFHYRAAVGYDLDRLEPITFSEKEMLEWYGEAQGWREGRPRVLAEESDAGEIERISHRTGLPEAADEAGRLSEIRANLCVPIPYRGAVLAVLNLDAFTDPRAFDAASLEAARAFAVQAAVVLHEAAQRRRLEAAALTDALTGLQNRRAFNQRMPEELERARRYGHPLALLILDLSGFKRVNDELGHAKGDAALVAVARAMQHIRRDGDLLYRWGGDEFAVLMPHADLRGAIAAASRYADVICAVEVEGRQLGVNIGAAAYPEDGKDMDALLSVADRRMYAAKAQGLRYLPRSAEEAWEA</sequence>
<dbReference type="Proteomes" id="UP000007030">
    <property type="component" value="Chromosome"/>
</dbReference>
<dbReference type="InterPro" id="IPR029016">
    <property type="entry name" value="GAF-like_dom_sf"/>
</dbReference>
<dbReference type="HOGENOM" id="CLU_370856_0_0_0"/>
<dbReference type="FunFam" id="3.30.70.270:FF:000001">
    <property type="entry name" value="Diguanylate cyclase domain protein"/>
    <property type="match status" value="1"/>
</dbReference>